<evidence type="ECO:0000313" key="2">
    <source>
        <dbReference type="EMBL" id="VEU75958.1"/>
    </source>
</evidence>
<gene>
    <name evidence="2" type="ORF">NCTC10179_00115</name>
</gene>
<dbReference type="RefSeq" id="WP_129693738.1">
    <property type="nucleotide sequence ID" value="NZ_LR215039.1"/>
</dbReference>
<name>A0A449B608_9BACT</name>
<organism evidence="2 3">
    <name type="scientific">Mycoplasmopsis columboralis</name>
    <dbReference type="NCBI Taxonomy" id="171282"/>
    <lineage>
        <taxon>Bacteria</taxon>
        <taxon>Bacillati</taxon>
        <taxon>Mycoplasmatota</taxon>
        <taxon>Mycoplasmoidales</taxon>
        <taxon>Metamycoplasmataceae</taxon>
        <taxon>Mycoplasmopsis</taxon>
    </lineage>
</organism>
<dbReference type="Proteomes" id="UP000289497">
    <property type="component" value="Chromosome"/>
</dbReference>
<accession>A0A449B608</accession>
<proteinExistence type="predicted"/>
<evidence type="ECO:0000313" key="3">
    <source>
        <dbReference type="Proteomes" id="UP000289497"/>
    </source>
</evidence>
<dbReference type="EMBL" id="LR215039">
    <property type="protein sequence ID" value="VEU75958.1"/>
    <property type="molecule type" value="Genomic_DNA"/>
</dbReference>
<feature type="region of interest" description="Disordered" evidence="1">
    <location>
        <begin position="367"/>
        <end position="386"/>
    </location>
</feature>
<protein>
    <submittedName>
        <fullName evidence="2">Uncharacterized protein</fullName>
    </submittedName>
</protein>
<dbReference type="OrthoDB" id="581132at2"/>
<reference evidence="2 3" key="1">
    <citation type="submission" date="2019-01" db="EMBL/GenBank/DDBJ databases">
        <authorList>
            <consortium name="Pathogen Informatics"/>
        </authorList>
    </citation>
    <scope>NUCLEOTIDE SEQUENCE [LARGE SCALE GENOMIC DNA]</scope>
    <source>
        <strain evidence="2 3">NCTC10179</strain>
    </source>
</reference>
<dbReference type="KEGG" id="mcou:NCTC10179_00115"/>
<dbReference type="AlphaFoldDB" id="A0A449B608"/>
<keyword evidence="3" id="KW-1185">Reference proteome</keyword>
<sequence>MRVLAHPQPFTRKPTSKEVAEIQKSWDKAKKLKNFAELQYALVYGHTVKIEQDQDPRIIILDIDKSNLTFWDALKRLTKIGVQTSLAYETFSSTPEAPRFRLMFYFTFSITREEAAKFSDWVAKLIDAENDPAFLRNRVQLCYGAKPDGEKWYPTVVHRDTAYEIFKKYEESTAEQFNEEKYERADQFFLNLIKEKEKREMNTVHNEKDFLGTPQQPEATWQVNDASLKEPQQPTYWQANGVQQANKFVYQPAQRTGAVKIRKKDPTRLDPYWWVNLHPTVFFDIVQTILDNNEEIGYPFGVRLFGVSVHSNKLRYKIQCLMSPENEKKVLDLYNKNGIGYIHKLIKHDTNFNLLLEDNWNTKKARDARNQNEEPSTLVPGGGVIF</sequence>
<evidence type="ECO:0000256" key="1">
    <source>
        <dbReference type="SAM" id="MobiDB-lite"/>
    </source>
</evidence>